<dbReference type="Gene3D" id="3.40.50.1820">
    <property type="entry name" value="alpha/beta hydrolase"/>
    <property type="match status" value="1"/>
</dbReference>
<feature type="non-terminal residue" evidence="1">
    <location>
        <position position="316"/>
    </location>
</feature>
<sequence length="316" mass="34471">MPESKLRSALHIPKDFLYGGQNAAQPILLVGGTGNPGYVTFAGNLIPLLQNPQTSFGDPVWLNIPEYSLDDVQTNAEYVAYAISYLSSICNNRRIAVLAFSQGNLDAQWAYKFWPSIRELVSDHVAFSPGYHGTVLTEFMAVAPLPPAWRQSTYHSKLVAAMRADGGDSAWVPTTIIYSGTDNIVQPQSGEGASSPLMDNHGAGVSNVKIQDVCPRKPAGGFYTHEGVLMNPVAYALAKDALMHDGPGKVERLELDEICRHFMAPGLGIEEFILTENNVVFAGATTLLYHGKSWNEPNIKAYAVRKPDEIHGKKKL</sequence>
<dbReference type="RefSeq" id="XP_040717646.1">
    <property type="nucleotide sequence ID" value="XM_040857213.1"/>
</dbReference>
<dbReference type="OrthoDB" id="4605274at2759"/>
<dbReference type="GeneID" id="63773425"/>
<dbReference type="Proteomes" id="UP000193689">
    <property type="component" value="Unassembled WGS sequence"/>
</dbReference>
<evidence type="ECO:0000313" key="1">
    <source>
        <dbReference type="EMBL" id="ORY67022.1"/>
    </source>
</evidence>
<dbReference type="STRING" id="1141098.A0A1Y2E679"/>
<dbReference type="AlphaFoldDB" id="A0A1Y2E679"/>
<evidence type="ECO:0008006" key="3">
    <source>
        <dbReference type="Google" id="ProtNLM"/>
    </source>
</evidence>
<evidence type="ECO:0000313" key="2">
    <source>
        <dbReference type="Proteomes" id="UP000193689"/>
    </source>
</evidence>
<keyword evidence="2" id="KW-1185">Reference proteome</keyword>
<dbReference type="EMBL" id="MCFJ01000004">
    <property type="protein sequence ID" value="ORY67022.1"/>
    <property type="molecule type" value="Genomic_DNA"/>
</dbReference>
<dbReference type="InterPro" id="IPR053228">
    <property type="entry name" value="Stereospecific_Lipase"/>
</dbReference>
<gene>
    <name evidence="1" type="ORF">BCR38DRAFT_364153</name>
</gene>
<comment type="caution">
    <text evidence="1">The sequence shown here is derived from an EMBL/GenBank/DDBJ whole genome shotgun (WGS) entry which is preliminary data.</text>
</comment>
<accession>A0A1Y2E679</accession>
<dbReference type="SUPFAM" id="SSF53474">
    <property type="entry name" value="alpha/beta-Hydrolases"/>
    <property type="match status" value="1"/>
</dbReference>
<dbReference type="InParanoid" id="A0A1Y2E679"/>
<reference evidence="1 2" key="1">
    <citation type="submission" date="2016-07" db="EMBL/GenBank/DDBJ databases">
        <title>Pervasive Adenine N6-methylation of Active Genes in Fungi.</title>
        <authorList>
            <consortium name="DOE Joint Genome Institute"/>
            <person name="Mondo S.J."/>
            <person name="Dannebaum R.O."/>
            <person name="Kuo R.C."/>
            <person name="Labutti K."/>
            <person name="Haridas S."/>
            <person name="Kuo A."/>
            <person name="Salamov A."/>
            <person name="Ahrendt S.R."/>
            <person name="Lipzen A."/>
            <person name="Sullivan W."/>
            <person name="Andreopoulos W.B."/>
            <person name="Clum A."/>
            <person name="Lindquist E."/>
            <person name="Daum C."/>
            <person name="Ramamoorthy G.K."/>
            <person name="Gryganskyi A."/>
            <person name="Culley D."/>
            <person name="Magnuson J.K."/>
            <person name="James T.Y."/>
            <person name="O'Malley M.A."/>
            <person name="Stajich J.E."/>
            <person name="Spatafora J.W."/>
            <person name="Visel A."/>
            <person name="Grigoriev I.V."/>
        </authorList>
    </citation>
    <scope>NUCLEOTIDE SEQUENCE [LARGE SCALE GENOMIC DNA]</scope>
    <source>
        <strain evidence="1 2">CBS 129021</strain>
    </source>
</reference>
<dbReference type="PANTHER" id="PTHR37574">
    <property type="entry name" value="LIPASE B"/>
    <property type="match status" value="1"/>
</dbReference>
<dbReference type="PANTHER" id="PTHR37574:SF1">
    <property type="entry name" value="LIPASE B"/>
    <property type="match status" value="1"/>
</dbReference>
<organism evidence="1 2">
    <name type="scientific">Pseudomassariella vexata</name>
    <dbReference type="NCBI Taxonomy" id="1141098"/>
    <lineage>
        <taxon>Eukaryota</taxon>
        <taxon>Fungi</taxon>
        <taxon>Dikarya</taxon>
        <taxon>Ascomycota</taxon>
        <taxon>Pezizomycotina</taxon>
        <taxon>Sordariomycetes</taxon>
        <taxon>Xylariomycetidae</taxon>
        <taxon>Amphisphaeriales</taxon>
        <taxon>Pseudomassariaceae</taxon>
        <taxon>Pseudomassariella</taxon>
    </lineage>
</organism>
<protein>
    <recommendedName>
        <fullName evidence="3">Alpha/Beta hydrolase protein</fullName>
    </recommendedName>
</protein>
<name>A0A1Y2E679_9PEZI</name>
<proteinExistence type="predicted"/>
<dbReference type="InterPro" id="IPR029058">
    <property type="entry name" value="AB_hydrolase_fold"/>
</dbReference>